<evidence type="ECO:0000313" key="4">
    <source>
        <dbReference type="Proteomes" id="UP001589789"/>
    </source>
</evidence>
<dbReference type="PANTHER" id="PTHR35563">
    <property type="entry name" value="BARREL METAL-DEPENDENT HYDROLASE, PUTATIVE (AFU_ORTHOLOGUE AFUA_1G16240)-RELATED"/>
    <property type="match status" value="1"/>
</dbReference>
<dbReference type="InterPro" id="IPR052358">
    <property type="entry name" value="Aro_Compnd_Degr_Hydrolases"/>
</dbReference>
<organism evidence="3 4">
    <name type="scientific">Muricoccus vinaceus</name>
    <dbReference type="NCBI Taxonomy" id="424704"/>
    <lineage>
        <taxon>Bacteria</taxon>
        <taxon>Pseudomonadati</taxon>
        <taxon>Pseudomonadota</taxon>
        <taxon>Alphaproteobacteria</taxon>
        <taxon>Acetobacterales</taxon>
        <taxon>Roseomonadaceae</taxon>
        <taxon>Muricoccus</taxon>
    </lineage>
</organism>
<proteinExistence type="predicted"/>
<feature type="region of interest" description="Disordered" evidence="1">
    <location>
        <begin position="1"/>
        <end position="23"/>
    </location>
</feature>
<dbReference type="PANTHER" id="PTHR35563:SF2">
    <property type="entry name" value="BARREL METAL-DEPENDENT HYDROLASE, PUTATIVE (AFU_ORTHOLOGUE AFUA_1G16240)-RELATED"/>
    <property type="match status" value="1"/>
</dbReference>
<dbReference type="InterPro" id="IPR032466">
    <property type="entry name" value="Metal_Hydrolase"/>
</dbReference>
<protein>
    <submittedName>
        <fullName evidence="3">Amidohydrolase family protein</fullName>
    </submittedName>
</protein>
<evidence type="ECO:0000256" key="1">
    <source>
        <dbReference type="SAM" id="MobiDB-lite"/>
    </source>
</evidence>
<accession>A0ABV6INL9</accession>
<dbReference type="SUPFAM" id="SSF51556">
    <property type="entry name" value="Metallo-dependent hydrolases"/>
    <property type="match status" value="1"/>
</dbReference>
<comment type="caution">
    <text evidence="3">The sequence shown here is derived from an EMBL/GenBank/DDBJ whole genome shotgun (WGS) entry which is preliminary data.</text>
</comment>
<evidence type="ECO:0000259" key="2">
    <source>
        <dbReference type="Pfam" id="PF04909"/>
    </source>
</evidence>
<gene>
    <name evidence="3" type="ORF">ACFFIC_06345</name>
</gene>
<sequence>MTRPCLGPDRGTRPPRSPPPPGSCDAHVHIFDDYDRYPLSPNRSFTPPEAPVGDLLRMLGALGIERAVVVHSSAYGTDTRVSEAAVRSAPDRLRGVAVTAQDTPFADLERLDAAGFSGSRLSTVVRGTLGFDALEPIAGRIRPFGWHVAVHVNRSEELVALAPRLLATGNTIVVDHVGRVRAEEGVGSAGYAALLELLRSDRCWVKLSALHRTSGQGLPWDDMRPLVEGVLRLRPDRVVWGTDWPHVNQYDAMQNDGDLLDALSGWVGDDALMHRILVENPATLYRFPLPGEDQS</sequence>
<evidence type="ECO:0000313" key="3">
    <source>
        <dbReference type="EMBL" id="MFC0385171.1"/>
    </source>
</evidence>
<dbReference type="Pfam" id="PF04909">
    <property type="entry name" value="Amidohydro_2"/>
    <property type="match status" value="1"/>
</dbReference>
<feature type="domain" description="Amidohydrolase-related" evidence="2">
    <location>
        <begin position="24"/>
        <end position="287"/>
    </location>
</feature>
<dbReference type="InterPro" id="IPR006680">
    <property type="entry name" value="Amidohydro-rel"/>
</dbReference>
<name>A0ABV6INL9_9PROT</name>
<dbReference type="Gene3D" id="3.20.20.140">
    <property type="entry name" value="Metal-dependent hydrolases"/>
    <property type="match status" value="1"/>
</dbReference>
<keyword evidence="4" id="KW-1185">Reference proteome</keyword>
<dbReference type="Proteomes" id="UP001589789">
    <property type="component" value="Unassembled WGS sequence"/>
</dbReference>
<reference evidence="3 4" key="1">
    <citation type="submission" date="2024-09" db="EMBL/GenBank/DDBJ databases">
        <authorList>
            <person name="Sun Q."/>
            <person name="Mori K."/>
        </authorList>
    </citation>
    <scope>NUCLEOTIDE SEQUENCE [LARGE SCALE GENOMIC DNA]</scope>
    <source>
        <strain evidence="3 4">CCM 7468</strain>
    </source>
</reference>
<dbReference type="RefSeq" id="WP_377049326.1">
    <property type="nucleotide sequence ID" value="NZ_JBHLVZ010000003.1"/>
</dbReference>
<dbReference type="EMBL" id="JBHLVZ010000003">
    <property type="protein sequence ID" value="MFC0385171.1"/>
    <property type="molecule type" value="Genomic_DNA"/>
</dbReference>